<keyword evidence="5" id="KW-0349">Heme</keyword>
<sequence>MALTNLLIILSVLCVLTLWKRLTRKDKIPRGLKKLPGPKGYPILGSVPDVPEKNSWMKFAEWGKEYGPIYQCNLAGTNHVWICEDHIARDLLSKKGAIYSDRPHIPALIDDNRDSGKYLPLMTKNELWTRQRKFANHIMKSSENVKFNNYPELESIRMCSELMEDPSNYNHHLESYIARVTSRLAWGHSEASDELKQRARELLIGVSPTGSLLNKLPFLMKLPDWLSPAKAWERKRMRTEQRFFEIMQGQVRADIARTPGKFSWMQMFLESKDHFNFAHSLEGAFAVGMHGIAGALTIAAPMQTFCLAMCHYPQYLDMLHEELDRVCGDRMPTNEDKPNLPVLRAIIKECIRWRPAVPTGIPHYLVQDDVYEGYHIPAGSVIHPLEWSISREEAIYPEPELFNPMRYLDPKYPTFKGPLTQFPSIIGMSQFGYGRRTCQGMTVTESDLIAGIGSIAWLFDIRKNARPKSMRKIMMNEKATISMEELVTGLSEHSSDSEEDDEEHVRDVIGAFPPPTAEERRESFWKQQLEIQEKQQQRKKQELNPTMDFSTLLIAKPLPFKFELTVRDQSRRALVETLFGEKKAEGEFVDARVYWGEKSTQPSSFGWVKV</sequence>
<evidence type="ECO:0000256" key="1">
    <source>
        <dbReference type="ARBA" id="ARBA00010617"/>
    </source>
</evidence>
<feature type="signal peptide" evidence="6">
    <location>
        <begin position="1"/>
        <end position="25"/>
    </location>
</feature>
<comment type="caution">
    <text evidence="7">The sequence shown here is derived from an EMBL/GenBank/DDBJ whole genome shotgun (WGS) entry which is preliminary data.</text>
</comment>
<dbReference type="OrthoDB" id="1103324at2759"/>
<organism evidence="7 8">
    <name type="scientific">Tothia fuscella</name>
    <dbReference type="NCBI Taxonomy" id="1048955"/>
    <lineage>
        <taxon>Eukaryota</taxon>
        <taxon>Fungi</taxon>
        <taxon>Dikarya</taxon>
        <taxon>Ascomycota</taxon>
        <taxon>Pezizomycotina</taxon>
        <taxon>Dothideomycetes</taxon>
        <taxon>Pleosporomycetidae</taxon>
        <taxon>Venturiales</taxon>
        <taxon>Cylindrosympodiaceae</taxon>
        <taxon>Tothia</taxon>
    </lineage>
</organism>
<proteinExistence type="inferred from homology"/>
<dbReference type="EMBL" id="MU007061">
    <property type="protein sequence ID" value="KAF2427262.1"/>
    <property type="molecule type" value="Genomic_DNA"/>
</dbReference>
<keyword evidence="2 5" id="KW-0479">Metal-binding</keyword>
<accession>A0A9P4NLZ1</accession>
<dbReference type="Pfam" id="PF00067">
    <property type="entry name" value="p450"/>
    <property type="match status" value="1"/>
</dbReference>
<dbReference type="AlphaFoldDB" id="A0A9P4NLZ1"/>
<dbReference type="InterPro" id="IPR001128">
    <property type="entry name" value="Cyt_P450"/>
</dbReference>
<dbReference type="Gene3D" id="1.10.630.10">
    <property type="entry name" value="Cytochrome P450"/>
    <property type="match status" value="1"/>
</dbReference>
<dbReference type="Proteomes" id="UP000800235">
    <property type="component" value="Unassembled WGS sequence"/>
</dbReference>
<evidence type="ECO:0000313" key="8">
    <source>
        <dbReference type="Proteomes" id="UP000800235"/>
    </source>
</evidence>
<evidence type="ECO:0000256" key="2">
    <source>
        <dbReference type="ARBA" id="ARBA00022723"/>
    </source>
</evidence>
<dbReference type="CDD" id="cd11065">
    <property type="entry name" value="CYP64-like"/>
    <property type="match status" value="1"/>
</dbReference>
<dbReference type="InterPro" id="IPR050364">
    <property type="entry name" value="Cytochrome_P450_fung"/>
</dbReference>
<evidence type="ECO:0000256" key="3">
    <source>
        <dbReference type="ARBA" id="ARBA00023002"/>
    </source>
</evidence>
<dbReference type="GO" id="GO:0020037">
    <property type="term" value="F:heme binding"/>
    <property type="evidence" value="ECO:0007669"/>
    <property type="project" value="InterPro"/>
</dbReference>
<evidence type="ECO:0000256" key="5">
    <source>
        <dbReference type="PIRSR" id="PIRSR602401-1"/>
    </source>
</evidence>
<keyword evidence="4 5" id="KW-0408">Iron</keyword>
<protein>
    <submittedName>
        <fullName evidence="7">Cytochrome P450</fullName>
    </submittedName>
</protein>
<dbReference type="GO" id="GO:0004497">
    <property type="term" value="F:monooxygenase activity"/>
    <property type="evidence" value="ECO:0007669"/>
    <property type="project" value="InterPro"/>
</dbReference>
<keyword evidence="3" id="KW-0560">Oxidoreductase</keyword>
<evidence type="ECO:0000313" key="7">
    <source>
        <dbReference type="EMBL" id="KAF2427262.1"/>
    </source>
</evidence>
<dbReference type="InterPro" id="IPR002401">
    <property type="entry name" value="Cyt_P450_E_grp-I"/>
</dbReference>
<dbReference type="GO" id="GO:0005506">
    <property type="term" value="F:iron ion binding"/>
    <property type="evidence" value="ECO:0007669"/>
    <property type="project" value="InterPro"/>
</dbReference>
<reference evidence="7" key="1">
    <citation type="journal article" date="2020" name="Stud. Mycol.">
        <title>101 Dothideomycetes genomes: a test case for predicting lifestyles and emergence of pathogens.</title>
        <authorList>
            <person name="Haridas S."/>
            <person name="Albert R."/>
            <person name="Binder M."/>
            <person name="Bloem J."/>
            <person name="Labutti K."/>
            <person name="Salamov A."/>
            <person name="Andreopoulos B."/>
            <person name="Baker S."/>
            <person name="Barry K."/>
            <person name="Bills G."/>
            <person name="Bluhm B."/>
            <person name="Cannon C."/>
            <person name="Castanera R."/>
            <person name="Culley D."/>
            <person name="Daum C."/>
            <person name="Ezra D."/>
            <person name="Gonzalez J."/>
            <person name="Henrissat B."/>
            <person name="Kuo A."/>
            <person name="Liang C."/>
            <person name="Lipzen A."/>
            <person name="Lutzoni F."/>
            <person name="Magnuson J."/>
            <person name="Mondo S."/>
            <person name="Nolan M."/>
            <person name="Ohm R."/>
            <person name="Pangilinan J."/>
            <person name="Park H.-J."/>
            <person name="Ramirez L."/>
            <person name="Alfaro M."/>
            <person name="Sun H."/>
            <person name="Tritt A."/>
            <person name="Yoshinaga Y."/>
            <person name="Zwiers L.-H."/>
            <person name="Turgeon B."/>
            <person name="Goodwin S."/>
            <person name="Spatafora J."/>
            <person name="Crous P."/>
            <person name="Grigoriev I."/>
        </authorList>
    </citation>
    <scope>NUCLEOTIDE SEQUENCE</scope>
    <source>
        <strain evidence="7">CBS 130266</strain>
    </source>
</reference>
<dbReference type="InterPro" id="IPR036396">
    <property type="entry name" value="Cyt_P450_sf"/>
</dbReference>
<dbReference type="GO" id="GO:0016705">
    <property type="term" value="F:oxidoreductase activity, acting on paired donors, with incorporation or reduction of molecular oxygen"/>
    <property type="evidence" value="ECO:0007669"/>
    <property type="project" value="InterPro"/>
</dbReference>
<feature type="chain" id="PRO_5040191255" evidence="6">
    <location>
        <begin position="26"/>
        <end position="610"/>
    </location>
</feature>
<dbReference type="PANTHER" id="PTHR46300">
    <property type="entry name" value="P450, PUTATIVE (EUROFUNG)-RELATED-RELATED"/>
    <property type="match status" value="1"/>
</dbReference>
<dbReference type="SUPFAM" id="SSF48264">
    <property type="entry name" value="Cytochrome P450"/>
    <property type="match status" value="1"/>
</dbReference>
<evidence type="ECO:0000256" key="6">
    <source>
        <dbReference type="SAM" id="SignalP"/>
    </source>
</evidence>
<evidence type="ECO:0000256" key="4">
    <source>
        <dbReference type="ARBA" id="ARBA00023004"/>
    </source>
</evidence>
<dbReference type="PANTHER" id="PTHR46300:SF8">
    <property type="entry name" value="CYTOCHROME P450 2E1"/>
    <property type="match status" value="1"/>
</dbReference>
<keyword evidence="8" id="KW-1185">Reference proteome</keyword>
<comment type="similarity">
    <text evidence="1">Belongs to the cytochrome P450 family.</text>
</comment>
<comment type="cofactor">
    <cofactor evidence="5">
        <name>heme</name>
        <dbReference type="ChEBI" id="CHEBI:30413"/>
    </cofactor>
</comment>
<feature type="binding site" description="axial binding residue" evidence="5">
    <location>
        <position position="438"/>
    </location>
    <ligand>
        <name>heme</name>
        <dbReference type="ChEBI" id="CHEBI:30413"/>
    </ligand>
    <ligandPart>
        <name>Fe</name>
        <dbReference type="ChEBI" id="CHEBI:18248"/>
    </ligandPart>
</feature>
<dbReference type="PRINTS" id="PR00463">
    <property type="entry name" value="EP450I"/>
</dbReference>
<gene>
    <name evidence="7" type="ORF">EJ08DRAFT_361740</name>
</gene>
<keyword evidence="6" id="KW-0732">Signal</keyword>
<name>A0A9P4NLZ1_9PEZI</name>